<evidence type="ECO:0000313" key="2">
    <source>
        <dbReference type="Proteomes" id="UP001235939"/>
    </source>
</evidence>
<dbReference type="Proteomes" id="UP001235939">
    <property type="component" value="Chromosome 03"/>
</dbReference>
<dbReference type="EMBL" id="CP092865">
    <property type="protein sequence ID" value="UYV65888.1"/>
    <property type="molecule type" value="Genomic_DNA"/>
</dbReference>
<accession>A0ABY6KBG6</accession>
<evidence type="ECO:0000313" key="1">
    <source>
        <dbReference type="EMBL" id="UYV65888.1"/>
    </source>
</evidence>
<gene>
    <name evidence="1" type="ORF">LAZ67_3005817</name>
</gene>
<protein>
    <submittedName>
        <fullName evidence="1">Uncharacterized protein</fullName>
    </submittedName>
</protein>
<reference evidence="1 2" key="1">
    <citation type="submission" date="2022-01" db="EMBL/GenBank/DDBJ databases">
        <title>A chromosomal length assembly of Cordylochernes scorpioides.</title>
        <authorList>
            <person name="Zeh D."/>
            <person name="Zeh J."/>
        </authorList>
    </citation>
    <scope>NUCLEOTIDE SEQUENCE [LARGE SCALE GENOMIC DNA]</scope>
    <source>
        <strain evidence="1">IN4F17</strain>
        <tissue evidence="1">Whole Body</tissue>
    </source>
</reference>
<name>A0ABY6KBG6_9ARAC</name>
<dbReference type="PANTHER" id="PTHR47331">
    <property type="entry name" value="PHD-TYPE DOMAIN-CONTAINING PROTEIN"/>
    <property type="match status" value="1"/>
</dbReference>
<proteinExistence type="predicted"/>
<dbReference type="Pfam" id="PF05380">
    <property type="entry name" value="Peptidase_A17"/>
    <property type="match status" value="1"/>
</dbReference>
<keyword evidence="2" id="KW-1185">Reference proteome</keyword>
<dbReference type="PANTHER" id="PTHR47331:SF5">
    <property type="entry name" value="RIBONUCLEASE H"/>
    <property type="match status" value="1"/>
</dbReference>
<sequence length="625" mass="72329">MSNSQKIIRLRKALKHWDLVHHGACSECAHHHVSFGRAIWTAALYNRKPNEESQRLPTNFIKEARDDDKLQNQCQSFNVERNIAWTTEVSRQHRVNGYVCQKLPSDRKEDWFSWAMATNKPETLIEFSDWLNMKAKIAMRWIEATPLKADIEEKKLHPKRGPGAINFATVDGQETKYKPLVPYAMSPILWITAESLRGWTKTISGNITRSYTRTRVLAQLQNLQVPGIRARQVNRRTKEEYQFNEDVALLYILREDQREAWPHLARMRARDIKNVVPERIMEGTRTVRDAGPHLWCDVIASLDNLREEQECPGEQARSISVDLRADGAKLLKEKSSFVGERVLGMWWNPEADAFGFGLRFHKVPEVILSGVVPTKRQACSLVMIVYDPLGLVNHFKIKDIMLLQRTWISEIDWDQEFPKDIYNDWLTWLGKLKEIARVRVPRRYDFGFEYAKEKELQVFIDASHESYASIAYLRYVHEMNKISFALFGSKARVAPVRLGERKKTIPQLELQAAVLGSRFAVTIKCELNSWLDHIVFWSDSKVVLSWISANDVRHKDFKANRVVLARGKAVKQEKLAQLSPVLIDGIICLKSRVQQAKKLLQSQKTPGILPSRHHFTGLLIQEEHE</sequence>
<organism evidence="1 2">
    <name type="scientific">Cordylochernes scorpioides</name>
    <dbReference type="NCBI Taxonomy" id="51811"/>
    <lineage>
        <taxon>Eukaryota</taxon>
        <taxon>Metazoa</taxon>
        <taxon>Ecdysozoa</taxon>
        <taxon>Arthropoda</taxon>
        <taxon>Chelicerata</taxon>
        <taxon>Arachnida</taxon>
        <taxon>Pseudoscorpiones</taxon>
        <taxon>Cheliferoidea</taxon>
        <taxon>Chernetidae</taxon>
        <taxon>Cordylochernes</taxon>
    </lineage>
</organism>
<dbReference type="InterPro" id="IPR008042">
    <property type="entry name" value="Retrotrans_Pao"/>
</dbReference>